<dbReference type="EMBL" id="JAGGJV010000005">
    <property type="protein sequence ID" value="MBP1859688.1"/>
    <property type="molecule type" value="Genomic_DNA"/>
</dbReference>
<name>A0ABS4EP17_9HYPH</name>
<reference evidence="2 3" key="1">
    <citation type="submission" date="2021-03" db="EMBL/GenBank/DDBJ databases">
        <title>Genomic Encyclopedia of Type Strains, Phase IV (KMG-IV): sequencing the most valuable type-strain genomes for metagenomic binning, comparative biology and taxonomic classification.</title>
        <authorList>
            <person name="Goeker M."/>
        </authorList>
    </citation>
    <scope>NUCLEOTIDE SEQUENCE [LARGE SCALE GENOMIC DNA]</scope>
    <source>
        <strain evidence="2 3">DSM 26427</strain>
    </source>
</reference>
<dbReference type="InterPro" id="IPR054239">
    <property type="entry name" value="DUF6966"/>
</dbReference>
<accession>A0ABS4EP17</accession>
<sequence>MQRRKRTVVHPDLQNLLNALRELENFLDHQGEPFWATNVRRCADRIEKSDAYGLQHYINLFGGMGSLNDLVLYRDGSWLTKENDRLAALRSKTWALASQLKREVDTCHVSSEAKPS</sequence>
<keyword evidence="3" id="KW-1185">Reference proteome</keyword>
<evidence type="ECO:0000259" key="1">
    <source>
        <dbReference type="Pfam" id="PF22294"/>
    </source>
</evidence>
<dbReference type="RefSeq" id="WP_209853712.1">
    <property type="nucleotide sequence ID" value="NZ_JAGGJV010000005.1"/>
</dbReference>
<evidence type="ECO:0000313" key="3">
    <source>
        <dbReference type="Proteomes" id="UP000823786"/>
    </source>
</evidence>
<proteinExistence type="predicted"/>
<evidence type="ECO:0000313" key="2">
    <source>
        <dbReference type="EMBL" id="MBP1859688.1"/>
    </source>
</evidence>
<gene>
    <name evidence="2" type="ORF">J2Z75_003205</name>
</gene>
<comment type="caution">
    <text evidence="2">The sequence shown here is derived from an EMBL/GenBank/DDBJ whole genome shotgun (WGS) entry which is preliminary data.</text>
</comment>
<dbReference type="Proteomes" id="UP000823786">
    <property type="component" value="Unassembled WGS sequence"/>
</dbReference>
<organism evidence="2 3">
    <name type="scientific">Rhizobium herbae</name>
    <dbReference type="NCBI Taxonomy" id="508661"/>
    <lineage>
        <taxon>Bacteria</taxon>
        <taxon>Pseudomonadati</taxon>
        <taxon>Pseudomonadota</taxon>
        <taxon>Alphaproteobacteria</taxon>
        <taxon>Hyphomicrobiales</taxon>
        <taxon>Rhizobiaceae</taxon>
        <taxon>Rhizobium/Agrobacterium group</taxon>
        <taxon>Rhizobium</taxon>
    </lineage>
</organism>
<protein>
    <recommendedName>
        <fullName evidence="1">DUF6966 domain-containing protein</fullName>
    </recommendedName>
</protein>
<feature type="domain" description="DUF6966" evidence="1">
    <location>
        <begin position="29"/>
        <end position="77"/>
    </location>
</feature>
<dbReference type="Pfam" id="PF22294">
    <property type="entry name" value="DUF6966"/>
    <property type="match status" value="1"/>
</dbReference>